<evidence type="ECO:0000256" key="2">
    <source>
        <dbReference type="ARBA" id="ARBA00023125"/>
    </source>
</evidence>
<dbReference type="Pfam" id="PF00392">
    <property type="entry name" value="GntR"/>
    <property type="match status" value="1"/>
</dbReference>
<reference evidence="6" key="1">
    <citation type="submission" date="2015-08" db="EMBL/GenBank/DDBJ databases">
        <title>Genome sequencing project for genomic taxonomy and phylogenomics of Bacillus-like bacteria.</title>
        <authorList>
            <person name="Liu B."/>
            <person name="Wang J."/>
            <person name="Zhu Y."/>
            <person name="Liu G."/>
            <person name="Chen Q."/>
            <person name="Chen Z."/>
            <person name="Lan J."/>
            <person name="Che J."/>
            <person name="Ge C."/>
            <person name="Shi H."/>
            <person name="Pan Z."/>
            <person name="Liu X."/>
        </authorList>
    </citation>
    <scope>NUCLEOTIDE SEQUENCE [LARGE SCALE GENOMIC DNA]</scope>
    <source>
        <strain evidence="6">FJAT-4402</strain>
    </source>
</reference>
<evidence type="ECO:0000313" key="5">
    <source>
        <dbReference type="EMBL" id="ALC80667.1"/>
    </source>
</evidence>
<dbReference type="OrthoDB" id="9801546at2"/>
<dbReference type="InterPro" id="IPR036390">
    <property type="entry name" value="WH_DNA-bd_sf"/>
</dbReference>
<gene>
    <name evidence="5" type="ORF">AM592_03000</name>
</gene>
<keyword evidence="2" id="KW-0238">DNA-binding</keyword>
<dbReference type="EMBL" id="CP012600">
    <property type="protein sequence ID" value="ALC80667.1"/>
    <property type="molecule type" value="Genomic_DNA"/>
</dbReference>
<organism evidence="5 6">
    <name type="scientific">Bacillus gobiensis</name>
    <dbReference type="NCBI Taxonomy" id="1441095"/>
    <lineage>
        <taxon>Bacteria</taxon>
        <taxon>Bacillati</taxon>
        <taxon>Bacillota</taxon>
        <taxon>Bacilli</taxon>
        <taxon>Bacillales</taxon>
        <taxon>Bacillaceae</taxon>
        <taxon>Bacillus</taxon>
    </lineage>
</organism>
<dbReference type="AlphaFoldDB" id="A0A0M4FHS0"/>
<dbReference type="SMART" id="SM00345">
    <property type="entry name" value="HTH_GNTR"/>
    <property type="match status" value="1"/>
</dbReference>
<dbReference type="RefSeq" id="WP_053602407.1">
    <property type="nucleotide sequence ID" value="NZ_CP012600.1"/>
</dbReference>
<dbReference type="GO" id="GO:0003677">
    <property type="term" value="F:DNA binding"/>
    <property type="evidence" value="ECO:0007669"/>
    <property type="project" value="UniProtKB-KW"/>
</dbReference>
<dbReference type="InterPro" id="IPR036388">
    <property type="entry name" value="WH-like_DNA-bd_sf"/>
</dbReference>
<keyword evidence="6" id="KW-1185">Reference proteome</keyword>
<dbReference type="CDD" id="cd07377">
    <property type="entry name" value="WHTH_GntR"/>
    <property type="match status" value="1"/>
</dbReference>
<evidence type="ECO:0000256" key="3">
    <source>
        <dbReference type="ARBA" id="ARBA00023163"/>
    </source>
</evidence>
<dbReference type="PATRIC" id="fig|1441095.3.peg.658"/>
<name>A0A0M4FHS0_9BACI</name>
<dbReference type="InterPro" id="IPR000524">
    <property type="entry name" value="Tscrpt_reg_HTH_GntR"/>
</dbReference>
<dbReference type="Proteomes" id="UP000067625">
    <property type="component" value="Chromosome"/>
</dbReference>
<dbReference type="PANTHER" id="PTHR38445">
    <property type="entry name" value="HTH-TYPE TRANSCRIPTIONAL REPRESSOR YTRA"/>
    <property type="match status" value="1"/>
</dbReference>
<sequence length="131" mass="14926">MKLPIQIEENSREPIYHQIETQLTALIVSGHLRPGDSLPSIRTLAKDLACSVITTRRAYQNLEQSGYIKTSQGKGTFVAEIEAGEIAETKKMTVMQTLDRAVKVAMQHDYTLEEIKEMAEEIIRKYMEEKK</sequence>
<evidence type="ECO:0000259" key="4">
    <source>
        <dbReference type="PROSITE" id="PS50949"/>
    </source>
</evidence>
<reference evidence="5 6" key="2">
    <citation type="journal article" date="2016" name="Int. J. Syst. Evol. Microbiol.">
        <title>Bacillus gobiensis sp. nov., isolated from a soil sample.</title>
        <authorList>
            <person name="Liu B."/>
            <person name="Liu G.H."/>
            <person name="Cetin S."/>
            <person name="Schumann P."/>
            <person name="Pan Z.Z."/>
            <person name="Chen Q.Q."/>
        </authorList>
    </citation>
    <scope>NUCLEOTIDE SEQUENCE [LARGE SCALE GENOMIC DNA]</scope>
    <source>
        <strain evidence="5 6">FJAT-4402</strain>
    </source>
</reference>
<accession>A0A0M4FHS0</accession>
<dbReference type="PANTHER" id="PTHR38445:SF7">
    <property type="entry name" value="GNTR-FAMILY TRANSCRIPTIONAL REGULATOR"/>
    <property type="match status" value="1"/>
</dbReference>
<keyword evidence="3" id="KW-0804">Transcription</keyword>
<proteinExistence type="predicted"/>
<protein>
    <submittedName>
        <fullName evidence="5">Transcriptional regulator</fullName>
    </submittedName>
</protein>
<dbReference type="STRING" id="1441095.AM592_03000"/>
<dbReference type="GO" id="GO:0003700">
    <property type="term" value="F:DNA-binding transcription factor activity"/>
    <property type="evidence" value="ECO:0007669"/>
    <property type="project" value="InterPro"/>
</dbReference>
<dbReference type="SUPFAM" id="SSF46785">
    <property type="entry name" value="Winged helix' DNA-binding domain"/>
    <property type="match status" value="1"/>
</dbReference>
<dbReference type="PROSITE" id="PS50949">
    <property type="entry name" value="HTH_GNTR"/>
    <property type="match status" value="1"/>
</dbReference>
<evidence type="ECO:0000313" key="6">
    <source>
        <dbReference type="Proteomes" id="UP000067625"/>
    </source>
</evidence>
<dbReference type="Gene3D" id="1.10.10.10">
    <property type="entry name" value="Winged helix-like DNA-binding domain superfamily/Winged helix DNA-binding domain"/>
    <property type="match status" value="1"/>
</dbReference>
<feature type="domain" description="HTH gntR-type" evidence="4">
    <location>
        <begin position="13"/>
        <end position="81"/>
    </location>
</feature>
<evidence type="ECO:0000256" key="1">
    <source>
        <dbReference type="ARBA" id="ARBA00023015"/>
    </source>
</evidence>
<keyword evidence="1" id="KW-0805">Transcription regulation</keyword>